<evidence type="ECO:0000313" key="3">
    <source>
        <dbReference type="Proteomes" id="UP000076761"/>
    </source>
</evidence>
<dbReference type="SUPFAM" id="SSF51905">
    <property type="entry name" value="FAD/NAD(P)-binding domain"/>
    <property type="match status" value="2"/>
</dbReference>
<accession>A0A165RVH9</accession>
<gene>
    <name evidence="2" type="ORF">NEOLEDRAFT_434343</name>
</gene>
<evidence type="ECO:0000256" key="1">
    <source>
        <dbReference type="ARBA" id="ARBA00023002"/>
    </source>
</evidence>
<protein>
    <submittedName>
        <fullName evidence="2">FAD/NAD(P)-binding domain-containing protein</fullName>
    </submittedName>
</protein>
<dbReference type="GO" id="GO:0050660">
    <property type="term" value="F:flavin adenine dinucleotide binding"/>
    <property type="evidence" value="ECO:0007669"/>
    <property type="project" value="TreeGrafter"/>
</dbReference>
<dbReference type="PANTHER" id="PTHR43539:SF68">
    <property type="entry name" value="FLAVIN-BINDING MONOOXYGENASE-LIKE PROTEIN (AFU_ORTHOLOGUE AFUA_4G09220)"/>
    <property type="match status" value="1"/>
</dbReference>
<dbReference type="PANTHER" id="PTHR43539">
    <property type="entry name" value="FLAVIN-BINDING MONOOXYGENASE-LIKE PROTEIN (AFU_ORTHOLOGUE AFUA_4G09220)"/>
    <property type="match status" value="1"/>
</dbReference>
<dbReference type="AlphaFoldDB" id="A0A165RVH9"/>
<dbReference type="Gene3D" id="3.50.50.60">
    <property type="entry name" value="FAD/NAD(P)-binding domain"/>
    <property type="match status" value="2"/>
</dbReference>
<dbReference type="STRING" id="1314782.A0A165RVH9"/>
<dbReference type="InterPro" id="IPR050982">
    <property type="entry name" value="Auxin_biosynth/cation_transpt"/>
</dbReference>
<dbReference type="OrthoDB" id="74360at2759"/>
<dbReference type="Proteomes" id="UP000076761">
    <property type="component" value="Unassembled WGS sequence"/>
</dbReference>
<dbReference type="InterPro" id="IPR036188">
    <property type="entry name" value="FAD/NAD-bd_sf"/>
</dbReference>
<proteinExistence type="predicted"/>
<dbReference type="EMBL" id="KV425578">
    <property type="protein sequence ID" value="KZT24323.1"/>
    <property type="molecule type" value="Genomic_DNA"/>
</dbReference>
<sequence length="660" mass="74001">MRRSAYPRQGPTMVTTISSATLALPVMDKLRLHDAELGPQSIIKGLENLVLNPSSGKPTLPTLDKLGIRELPDIIDEKGIAASWLLSFANYAQTADVDGLCSLLVDDAFWRDLLVMTWDFRIFQSTLRIKSFLSDRLALSKLSSFKLNDATVELQRPYPDIAWIQALFSFEADAGRASGVFRLVPTPTSDGRLVWKAHAVLTNLEELKGFPEKTGPLREQMPNHGKWLEKREREIDFVDEEPKVLIIGGGQSGLEIAARLKYLDVPSLVVERHPRIGHNWRTRYEALCLHDPVWYDHMPYLPFPATWPVYTPAMKLADWLESYAHQLELNVWTSSTPVKIDQDEMTKKWTVVVRRGENGPERTFTVDHLVFALGFGGGAPKMPKYPGMDEFEGKIIHSAQHKSARNHVGKKVVVIGACTSAHDICTEHVEHGVDVTMYQRSATYIMTTKEGMPRLLGPLYSETAPPTDIADRINASFPNPLMKLMHQRVTRDIAEADKELLDGLQKKGFKLGWGEDGSGFLYLAWNRAGGYYLDVGASQLIVDGKIKLKNDSPIERFTKTGIKFEDGSELPADVVITATGYDDPRAAVIRVLGDKVADKLRPIWGISEEGEINGAWRDIGIPNMWYMMGNLAMCRFHSRHLALQIKARLEGAWNGNRYGA</sequence>
<evidence type="ECO:0000313" key="2">
    <source>
        <dbReference type="EMBL" id="KZT24323.1"/>
    </source>
</evidence>
<dbReference type="Pfam" id="PF13738">
    <property type="entry name" value="Pyr_redox_3"/>
    <property type="match status" value="1"/>
</dbReference>
<dbReference type="InParanoid" id="A0A165RVH9"/>
<reference evidence="2 3" key="1">
    <citation type="journal article" date="2016" name="Mol. Biol. Evol.">
        <title>Comparative Genomics of Early-Diverging Mushroom-Forming Fungi Provides Insights into the Origins of Lignocellulose Decay Capabilities.</title>
        <authorList>
            <person name="Nagy L.G."/>
            <person name="Riley R."/>
            <person name="Tritt A."/>
            <person name="Adam C."/>
            <person name="Daum C."/>
            <person name="Floudas D."/>
            <person name="Sun H."/>
            <person name="Yadav J.S."/>
            <person name="Pangilinan J."/>
            <person name="Larsson K.H."/>
            <person name="Matsuura K."/>
            <person name="Barry K."/>
            <person name="Labutti K."/>
            <person name="Kuo R."/>
            <person name="Ohm R.A."/>
            <person name="Bhattacharya S.S."/>
            <person name="Shirouzu T."/>
            <person name="Yoshinaga Y."/>
            <person name="Martin F.M."/>
            <person name="Grigoriev I.V."/>
            <person name="Hibbett D.S."/>
        </authorList>
    </citation>
    <scope>NUCLEOTIDE SEQUENCE [LARGE SCALE GENOMIC DNA]</scope>
    <source>
        <strain evidence="2 3">HHB14362 ss-1</strain>
    </source>
</reference>
<keyword evidence="1" id="KW-0560">Oxidoreductase</keyword>
<organism evidence="2 3">
    <name type="scientific">Neolentinus lepideus HHB14362 ss-1</name>
    <dbReference type="NCBI Taxonomy" id="1314782"/>
    <lineage>
        <taxon>Eukaryota</taxon>
        <taxon>Fungi</taxon>
        <taxon>Dikarya</taxon>
        <taxon>Basidiomycota</taxon>
        <taxon>Agaricomycotina</taxon>
        <taxon>Agaricomycetes</taxon>
        <taxon>Gloeophyllales</taxon>
        <taxon>Gloeophyllaceae</taxon>
        <taxon>Neolentinus</taxon>
    </lineage>
</organism>
<keyword evidence="3" id="KW-1185">Reference proteome</keyword>
<name>A0A165RVH9_9AGAM</name>
<dbReference type="GO" id="GO:0004497">
    <property type="term" value="F:monooxygenase activity"/>
    <property type="evidence" value="ECO:0007669"/>
    <property type="project" value="TreeGrafter"/>
</dbReference>